<keyword evidence="1" id="KW-0812">Transmembrane</keyword>
<organism evidence="2">
    <name type="scientific">Schlesneria paludicola</name>
    <dbReference type="NCBI Taxonomy" id="360056"/>
    <lineage>
        <taxon>Bacteria</taxon>
        <taxon>Pseudomonadati</taxon>
        <taxon>Planctomycetota</taxon>
        <taxon>Planctomycetia</taxon>
        <taxon>Planctomycetales</taxon>
        <taxon>Planctomycetaceae</taxon>
        <taxon>Schlesneria</taxon>
    </lineage>
</organism>
<reference evidence="2" key="1">
    <citation type="journal article" date="2020" name="mSystems">
        <title>Genome- and Community-Level Interaction Insights into Carbon Utilization and Element Cycling Functions of Hydrothermarchaeota in Hydrothermal Sediment.</title>
        <authorList>
            <person name="Zhou Z."/>
            <person name="Liu Y."/>
            <person name="Xu W."/>
            <person name="Pan J."/>
            <person name="Luo Z.H."/>
            <person name="Li M."/>
        </authorList>
    </citation>
    <scope>NUCLEOTIDE SEQUENCE [LARGE SCALE GENOMIC DNA]</scope>
    <source>
        <strain evidence="2">SpSt-508</strain>
    </source>
</reference>
<evidence type="ECO:0000313" key="2">
    <source>
        <dbReference type="EMBL" id="HGT39681.1"/>
    </source>
</evidence>
<accession>A0A7C4QII5</accession>
<gene>
    <name evidence="2" type="ORF">ENS64_10535</name>
</gene>
<evidence type="ECO:0000256" key="1">
    <source>
        <dbReference type="SAM" id="Phobius"/>
    </source>
</evidence>
<feature type="transmembrane region" description="Helical" evidence="1">
    <location>
        <begin position="343"/>
        <end position="365"/>
    </location>
</feature>
<comment type="caution">
    <text evidence="2">The sequence shown here is derived from an EMBL/GenBank/DDBJ whole genome shotgun (WGS) entry which is preliminary data.</text>
</comment>
<sequence length="371" mass="41978">MCCLLLLVRVFMTATPPIPSAEEIVALVQGRAEQVDNLTLEAVWSEYKEGRLVATSRQAIHQDRLGRIRVESEIQQTGLLPSWRDALFNGEVILEAVDDPNLSRMAEPQTEETRRRQERYRHASIYDASVKRVDARSIRNPFTFGMSSIRDMEDVLSAGGTVSVRSADEEADLLEVRFQKLLGIEQLELEHILLVDRAKGWVIVSHKEVLPSGQLARHKELEYVSDPSGLWLPSSGRARSWGVAPDVSKPPLWEWAFRVEKIVVNDPNFDERVFVPSIRPGTYVNDMRHGTSYRVGDEGAIDEQLTLLAQQARAEEAANLQRIDDERKRLEASKSGRRMGSGLRFWLVAINVVVVVAAIVAVWWYRRKTAA</sequence>
<protein>
    <submittedName>
        <fullName evidence="2">Uncharacterized protein</fullName>
    </submittedName>
</protein>
<proteinExistence type="predicted"/>
<dbReference type="AlphaFoldDB" id="A0A7C4QII5"/>
<keyword evidence="1" id="KW-1133">Transmembrane helix</keyword>
<keyword evidence="1" id="KW-0472">Membrane</keyword>
<name>A0A7C4QII5_9PLAN</name>
<dbReference type="EMBL" id="DSVQ01000014">
    <property type="protein sequence ID" value="HGT39681.1"/>
    <property type="molecule type" value="Genomic_DNA"/>
</dbReference>